<dbReference type="PROSITE" id="PS50003">
    <property type="entry name" value="PH_DOMAIN"/>
    <property type="match status" value="1"/>
</dbReference>
<dbReference type="OMA" id="HEIITWE"/>
<dbReference type="Pfam" id="PF23582">
    <property type="entry name" value="WHD_RGF3"/>
    <property type="match status" value="1"/>
</dbReference>
<evidence type="ECO:0000256" key="1">
    <source>
        <dbReference type="ARBA" id="ARBA00022658"/>
    </source>
</evidence>
<evidence type="ECO:0000313" key="6">
    <source>
        <dbReference type="EMBL" id="KAA8903486.1"/>
    </source>
</evidence>
<keyword evidence="7" id="KW-1185">Reference proteome</keyword>
<evidence type="ECO:0000259" key="5">
    <source>
        <dbReference type="PROSITE" id="PS50219"/>
    </source>
</evidence>
<dbReference type="SUPFAM" id="SSF48065">
    <property type="entry name" value="DBL homology domain (DH-domain)"/>
    <property type="match status" value="1"/>
</dbReference>
<dbReference type="VEuPathDB" id="FungiDB:DIURU_002372"/>
<dbReference type="OrthoDB" id="660555at2759"/>
<sequence length="1325" mass="149071">MGPKSIDHYHITPTRYRDRQRQFMGLSSGLSSSRLPLTVSQSSPSVLVPTEPSTPTPAPAAPLAPYPTQDVVLELVVENSPPSADHRNATHYGDYSAKMNRHHSTLSYSSYASYASATSSEQVPHSHSSGASSERPDGGAYSSPEQNDEIGYGTPDTYGTSDTHDGYSDEDRSPDIPKHTSGFSSPLDAPNYSNDQLPGLGVYPTFDHPEAVAKRPEVPPRPHLPPRPSTSSSLEFRQSMMVSTPPEIPPRPPYDVQQRQMSLASSMFPLPSPHRLQYSPIPSPNQTMMSPPTEHYYAPPPAIVPPYAYSGDSYNILDSMTDDESALPLPSPDTERNSFDYSLLPEIPQRQTSRRSRPPPMMPQLPQPIMSHRVGSSSSLASSIVSRARLEEKLPPLPLDLPHLPFTASVLMSQHFSEIHDVWRLNNVYHWCSRLKSWLHESEIPLKEFRVAIMKVASFHCPDLSMEIIWRNVDAIIASLALQQAIVIIEDDATVAIVDGVPVSGVFPELAPCYGTSHEGPLHCYAPQCTMNWKLDHQHRLASADPTTLVLGDDWASYWQLTVDELKQIDRQESKKQSLIFDLFRSEQKFIQRGRCFLEHVCRQFFKAAIRLVPEARPDQIRQIENEVYNSVHALVEAHETLLFAPLIKVLIDEGKFIRSIGDINQLYRQWSHTIKQPLLTYMSTLPAIQDILARPEVIQWIDENVNSLEEVKKLRVNGSLLFLSTFNSRYQHLPLQLADVQKYFDESESSSFDSAISAIKNVARAVNDRKRLADNRHGVSKLVGVLEWRTVVKPRNLNLDSDHRKLYYRGEMFKKGDLRINSSVVHLILLDNYFLITKRNGRGKYEVIETPIPIEQMLMEERETSAPLITNPTAPPEEEEPSTYPFKVRYAGWGKHHAYTFFSKTEQGRADWIKVFIEARTDLCGRRLKTDPYAVDGVSLTQFAYEASKKIIKLPVCAPGDPIYAIAADAQAKLITFGVKPPQDIYSLESAHHHLCFAKVYCAEQFIFNGAAYCFVGTHTGIYAWDYRGRWRRVFVSGPVTRIHVAVGQGIMLVLSNKQLRYYTLRSVLNAYHGEGSTHVVTAVKVSNDPVAFFSMGKHRDMTMLFYAKHKSNNSFSFKALVPEVDSGGVFSRFREVKKFYVQAECLGMTLFNTTFAIHTTKGVEVMFLDDLKARSVPVVPQVGSKVANRAAVEQTMDAVRRMTQKTNIEPLGMYKLRNNMEFLLVYATGAVFTDKKGVVSRGTMINFHHKATAVAFEEDKLFVVCDESIEVWSISHVSGGTNKLMQVISGKGIRLLSPHQLCFCIANPLAMGMQLVFNLRRVE</sequence>
<dbReference type="SMART" id="SM00233">
    <property type="entry name" value="PH"/>
    <property type="match status" value="1"/>
</dbReference>
<feature type="domain" description="DH" evidence="4">
    <location>
        <begin position="575"/>
        <end position="770"/>
    </location>
</feature>
<dbReference type="Proteomes" id="UP000449547">
    <property type="component" value="Unassembled WGS sequence"/>
</dbReference>
<dbReference type="PANTHER" id="PTHR46572:SF1">
    <property type="entry name" value="RHO1 GUANINE NUCLEOTIDE EXCHANGE FACTOR TUS1"/>
    <property type="match status" value="1"/>
</dbReference>
<protein>
    <recommendedName>
        <fullName evidence="8">CNH domain-containing protein</fullName>
    </recommendedName>
</protein>
<dbReference type="GeneID" id="54781023"/>
<dbReference type="SUPFAM" id="SSF50729">
    <property type="entry name" value="PH domain-like"/>
    <property type="match status" value="1"/>
</dbReference>
<dbReference type="PROSITE" id="PS50010">
    <property type="entry name" value="DH_2"/>
    <property type="match status" value="1"/>
</dbReference>
<dbReference type="PROSITE" id="PS50219">
    <property type="entry name" value="CNH"/>
    <property type="match status" value="1"/>
</dbReference>
<dbReference type="InterPro" id="IPR000219">
    <property type="entry name" value="DH_dom"/>
</dbReference>
<dbReference type="InterPro" id="IPR011993">
    <property type="entry name" value="PH-like_dom_sf"/>
</dbReference>
<dbReference type="InterPro" id="IPR052233">
    <property type="entry name" value="Rho-type_GEFs"/>
</dbReference>
<keyword evidence="1" id="KW-0344">Guanine-nucleotide releasing factor</keyword>
<organism evidence="6 7">
    <name type="scientific">Diutina rugosa</name>
    <name type="common">Yeast</name>
    <name type="synonym">Candida rugosa</name>
    <dbReference type="NCBI Taxonomy" id="5481"/>
    <lineage>
        <taxon>Eukaryota</taxon>
        <taxon>Fungi</taxon>
        <taxon>Dikarya</taxon>
        <taxon>Ascomycota</taxon>
        <taxon>Saccharomycotina</taxon>
        <taxon>Pichiomycetes</taxon>
        <taxon>Debaryomycetaceae</taxon>
        <taxon>Diutina</taxon>
    </lineage>
</organism>
<dbReference type="SMART" id="SM00036">
    <property type="entry name" value="CNH"/>
    <property type="match status" value="1"/>
</dbReference>
<evidence type="ECO:0008006" key="8">
    <source>
        <dbReference type="Google" id="ProtNLM"/>
    </source>
</evidence>
<feature type="compositionally biased region" description="Pro residues" evidence="2">
    <location>
        <begin position="52"/>
        <end position="65"/>
    </location>
</feature>
<evidence type="ECO:0000256" key="2">
    <source>
        <dbReference type="SAM" id="MobiDB-lite"/>
    </source>
</evidence>
<feature type="region of interest" description="Disordered" evidence="2">
    <location>
        <begin position="119"/>
        <end position="234"/>
    </location>
</feature>
<dbReference type="InterPro" id="IPR057283">
    <property type="entry name" value="RGF3_WH"/>
</dbReference>
<dbReference type="Pfam" id="PF00780">
    <property type="entry name" value="CNH"/>
    <property type="match status" value="1"/>
</dbReference>
<dbReference type="PANTHER" id="PTHR46572">
    <property type="entry name" value="RHO1 GDP-GTP EXCHANGE PROTEIN 1-RELATED"/>
    <property type="match status" value="1"/>
</dbReference>
<gene>
    <name evidence="6" type="ORF">DIURU_002372</name>
</gene>
<dbReference type="GO" id="GO:0005085">
    <property type="term" value="F:guanyl-nucleotide exchange factor activity"/>
    <property type="evidence" value="ECO:0007669"/>
    <property type="project" value="UniProtKB-KW"/>
</dbReference>
<reference evidence="6 7" key="1">
    <citation type="submission" date="2019-07" db="EMBL/GenBank/DDBJ databases">
        <title>Genome assembly of two rare yeast pathogens: Diutina rugosa and Trichomonascus ciferrii.</title>
        <authorList>
            <person name="Mixao V."/>
            <person name="Saus E."/>
            <person name="Hansen A."/>
            <person name="Lass-Flor C."/>
            <person name="Gabaldon T."/>
        </authorList>
    </citation>
    <scope>NUCLEOTIDE SEQUENCE [LARGE SCALE GENOMIC DNA]</scope>
    <source>
        <strain evidence="6 7">CBS 613</strain>
    </source>
</reference>
<comment type="caution">
    <text evidence="6">The sequence shown here is derived from an EMBL/GenBank/DDBJ whole genome shotgun (WGS) entry which is preliminary data.</text>
</comment>
<feature type="compositionally biased region" description="Polar residues" evidence="2">
    <location>
        <begin position="121"/>
        <end position="132"/>
    </location>
</feature>
<feature type="region of interest" description="Disordered" evidence="2">
    <location>
        <begin position="25"/>
        <end position="65"/>
    </location>
</feature>
<accession>A0A642UV02</accession>
<name>A0A642UV02_DIURU</name>
<evidence type="ECO:0000259" key="4">
    <source>
        <dbReference type="PROSITE" id="PS50010"/>
    </source>
</evidence>
<dbReference type="Gene3D" id="2.30.29.30">
    <property type="entry name" value="Pleckstrin-homology domain (PH domain)/Phosphotyrosine-binding domain (PTB)"/>
    <property type="match status" value="1"/>
</dbReference>
<dbReference type="Gene3D" id="1.20.900.10">
    <property type="entry name" value="Dbl homology (DH) domain"/>
    <property type="match status" value="1"/>
</dbReference>
<feature type="domain" description="CNH" evidence="5">
    <location>
        <begin position="998"/>
        <end position="1305"/>
    </location>
</feature>
<dbReference type="InterPro" id="IPR001180">
    <property type="entry name" value="CNH_dom"/>
</dbReference>
<dbReference type="InterPro" id="IPR035899">
    <property type="entry name" value="DBL_dom_sf"/>
</dbReference>
<dbReference type="EMBL" id="SWFT01000067">
    <property type="protein sequence ID" value="KAA8903486.1"/>
    <property type="molecule type" value="Genomic_DNA"/>
</dbReference>
<dbReference type="RefSeq" id="XP_034012788.1">
    <property type="nucleotide sequence ID" value="XM_034155016.1"/>
</dbReference>
<evidence type="ECO:0000259" key="3">
    <source>
        <dbReference type="PROSITE" id="PS50003"/>
    </source>
</evidence>
<feature type="region of interest" description="Disordered" evidence="2">
    <location>
        <begin position="322"/>
        <end position="374"/>
    </location>
</feature>
<feature type="compositionally biased region" description="Basic and acidic residues" evidence="2">
    <location>
        <begin position="207"/>
        <end position="220"/>
    </location>
</feature>
<evidence type="ECO:0000313" key="7">
    <source>
        <dbReference type="Proteomes" id="UP000449547"/>
    </source>
</evidence>
<dbReference type="InterPro" id="IPR001849">
    <property type="entry name" value="PH_domain"/>
</dbReference>
<feature type="compositionally biased region" description="Basic and acidic residues" evidence="2">
    <location>
        <begin position="162"/>
        <end position="178"/>
    </location>
</feature>
<proteinExistence type="predicted"/>
<feature type="domain" description="PH" evidence="3">
    <location>
        <begin position="806"/>
        <end position="922"/>
    </location>
</feature>
<feature type="compositionally biased region" description="Polar residues" evidence="2">
    <location>
        <begin position="34"/>
        <end position="45"/>
    </location>
</feature>